<dbReference type="EnsemblPlants" id="OBART10G04700.1">
    <property type="protein sequence ID" value="OBART10G04700.1"/>
    <property type="gene ID" value="OBART10G04700"/>
</dbReference>
<dbReference type="Proteomes" id="UP000026960">
    <property type="component" value="Chromosome 10"/>
</dbReference>
<dbReference type="CDD" id="cd00010">
    <property type="entry name" value="AAI_LTSS"/>
    <property type="match status" value="1"/>
</dbReference>
<sequence>MARIVLVVALAAVVVVQAAMAQRPGMPPAVVPPSLPTTTPPAPAVVAPPLPTTPPPAVVAPAPPLPPLTPPPAIVPPALPPPPPLPAIVVPPALPPTPAIAVPPALPPIPAIVPPSLPPTPETNLPCVAELAPCSEFYRNSTAKPTGACCAPLKKAYESELGCLCSVLTNPTMAATVGVDTKKGLDLFGRCGVKVPADVCSSHAPAPAPASSPPTASPNSDSSAAPHGAQWMVYSSFFSILLVAMSIPIFTLSPPTDAKEAAQPLRPCCMNAAAACRSPIAGPSPMAIQVHHCHLPLVVITQIPTAHSVKRQQRHSSRVLNCSILHHSFPDFLNFLHSGLVLHAFILMSKNMIWYSINADPY</sequence>
<feature type="domain" description="Bifunctional inhibitor/plant lipid transfer protein/seed storage helical" evidence="6">
    <location>
        <begin position="123"/>
        <end position="200"/>
    </location>
</feature>
<keyword evidence="3" id="KW-1015">Disulfide bond</keyword>
<name>A0A0D3HBX7_9ORYZ</name>
<evidence type="ECO:0000256" key="2">
    <source>
        <dbReference type="ARBA" id="ARBA00022729"/>
    </source>
</evidence>
<dbReference type="InterPro" id="IPR016140">
    <property type="entry name" value="Bifunc_inhib/LTP/seed_store"/>
</dbReference>
<dbReference type="PANTHER" id="PTHR33044">
    <property type="entry name" value="BIFUNCTIONAL INHIBITOR/LIPID-TRANSFER PROTEIN/SEED STORAGE 2S ALBUMIN SUPERFAMILY PROTEIN-RELATED"/>
    <property type="match status" value="1"/>
</dbReference>
<reference evidence="7" key="1">
    <citation type="journal article" date="2009" name="Rice">
        <title>De Novo Next Generation Sequencing of Plant Genomes.</title>
        <authorList>
            <person name="Rounsley S."/>
            <person name="Marri P.R."/>
            <person name="Yu Y."/>
            <person name="He R."/>
            <person name="Sisneros N."/>
            <person name="Goicoechea J.L."/>
            <person name="Lee S.J."/>
            <person name="Angelova A."/>
            <person name="Kudrna D."/>
            <person name="Luo M."/>
            <person name="Affourtit J."/>
            <person name="Desany B."/>
            <person name="Knight J."/>
            <person name="Niazi F."/>
            <person name="Egholm M."/>
            <person name="Wing R.A."/>
        </authorList>
    </citation>
    <scope>NUCLEOTIDE SEQUENCE [LARGE SCALE GENOMIC DNA]</scope>
    <source>
        <strain evidence="7">cv. IRGC 105608</strain>
    </source>
</reference>
<evidence type="ECO:0000256" key="5">
    <source>
        <dbReference type="SAM" id="SignalP"/>
    </source>
</evidence>
<reference evidence="7" key="2">
    <citation type="submission" date="2015-03" db="UniProtKB">
        <authorList>
            <consortium name="EnsemblPlants"/>
        </authorList>
    </citation>
    <scope>IDENTIFICATION</scope>
</reference>
<organism evidence="7">
    <name type="scientific">Oryza barthii</name>
    <dbReference type="NCBI Taxonomy" id="65489"/>
    <lineage>
        <taxon>Eukaryota</taxon>
        <taxon>Viridiplantae</taxon>
        <taxon>Streptophyta</taxon>
        <taxon>Embryophyta</taxon>
        <taxon>Tracheophyta</taxon>
        <taxon>Spermatophyta</taxon>
        <taxon>Magnoliopsida</taxon>
        <taxon>Liliopsida</taxon>
        <taxon>Poales</taxon>
        <taxon>Poaceae</taxon>
        <taxon>BOP clade</taxon>
        <taxon>Oryzoideae</taxon>
        <taxon>Oryzeae</taxon>
        <taxon>Oryzinae</taxon>
        <taxon>Oryza</taxon>
    </lineage>
</organism>
<evidence type="ECO:0000256" key="3">
    <source>
        <dbReference type="ARBA" id="ARBA00023157"/>
    </source>
</evidence>
<dbReference type="Gene3D" id="1.10.110.10">
    <property type="entry name" value="Plant lipid-transfer and hydrophobic proteins"/>
    <property type="match status" value="1"/>
</dbReference>
<dbReference type="AlphaFoldDB" id="A0A0D3HBX7"/>
<dbReference type="Pfam" id="PF14368">
    <property type="entry name" value="LTP_2"/>
    <property type="match status" value="1"/>
</dbReference>
<protein>
    <recommendedName>
        <fullName evidence="6">Bifunctional inhibitor/plant lipid transfer protein/seed storage helical domain-containing protein</fullName>
    </recommendedName>
</protein>
<accession>A0A0D3HBX7</accession>
<evidence type="ECO:0000313" key="8">
    <source>
        <dbReference type="Proteomes" id="UP000026960"/>
    </source>
</evidence>
<feature type="chain" id="PRO_5002263991" description="Bifunctional inhibitor/plant lipid transfer protein/seed storage helical domain-containing protein" evidence="5">
    <location>
        <begin position="22"/>
        <end position="362"/>
    </location>
</feature>
<comment type="similarity">
    <text evidence="1">Belongs to the plant LTP family.</text>
</comment>
<dbReference type="HOGENOM" id="CLU_074938_0_0_1"/>
<dbReference type="InterPro" id="IPR043325">
    <property type="entry name" value="LTSS"/>
</dbReference>
<keyword evidence="2 5" id="KW-0732">Signal</keyword>
<keyword evidence="8" id="KW-1185">Reference proteome</keyword>
<dbReference type="Gramene" id="OBART10G04700.1">
    <property type="protein sequence ID" value="OBART10G04700.1"/>
    <property type="gene ID" value="OBART10G04700"/>
</dbReference>
<evidence type="ECO:0000256" key="1">
    <source>
        <dbReference type="ARBA" id="ARBA00009748"/>
    </source>
</evidence>
<dbReference type="InterPro" id="IPR036312">
    <property type="entry name" value="Bifun_inhib/LTP/seed_sf"/>
</dbReference>
<dbReference type="PaxDb" id="65489-OBART10G04700.1"/>
<evidence type="ECO:0000256" key="4">
    <source>
        <dbReference type="ARBA" id="ARBA00023180"/>
    </source>
</evidence>
<evidence type="ECO:0000259" key="6">
    <source>
        <dbReference type="Pfam" id="PF14368"/>
    </source>
</evidence>
<proteinExistence type="inferred from homology"/>
<dbReference type="SUPFAM" id="SSF47699">
    <property type="entry name" value="Bifunctional inhibitor/lipid-transfer protein/seed storage 2S albumin"/>
    <property type="match status" value="1"/>
</dbReference>
<evidence type="ECO:0000313" key="7">
    <source>
        <dbReference type="EnsemblPlants" id="OBART10G04700.1"/>
    </source>
</evidence>
<feature type="signal peptide" evidence="5">
    <location>
        <begin position="1"/>
        <end position="21"/>
    </location>
</feature>
<keyword evidence="4" id="KW-0325">Glycoprotein</keyword>